<sequence>MKNQTKKLVYAAGCLAMGIILALLFHLLGGGLGNILLPMHIPVLLCGFLCGPLFGAACGVLLPLLSSIMIGIPPIFPVGAAMMFELCTYGLLSGLLYKKANVYISLIVAMLGGRIIGGAANAVLLGIAGKAYGLTAFVTTMFVTALPGIFIQLGLIPLLVIALTRARLINDPKGQNQKQ</sequence>
<dbReference type="EMBL" id="FNID01000038">
    <property type="protein sequence ID" value="SDN89826.1"/>
    <property type="molecule type" value="Genomic_DNA"/>
</dbReference>
<feature type="transmembrane region" description="Helical" evidence="1">
    <location>
        <begin position="134"/>
        <end position="163"/>
    </location>
</feature>
<keyword evidence="1" id="KW-0812">Transmembrane</keyword>
<feature type="transmembrane region" description="Helical" evidence="1">
    <location>
        <begin position="76"/>
        <end position="97"/>
    </location>
</feature>
<dbReference type="Pfam" id="PF12822">
    <property type="entry name" value="ECF_trnsprt"/>
    <property type="match status" value="1"/>
</dbReference>
<keyword evidence="1" id="KW-1133">Transmembrane helix</keyword>
<accession>A0A1H0F5E8</accession>
<keyword evidence="1" id="KW-0472">Membrane</keyword>
<dbReference type="GO" id="GO:0022857">
    <property type="term" value="F:transmembrane transporter activity"/>
    <property type="evidence" value="ECO:0007669"/>
    <property type="project" value="InterPro"/>
</dbReference>
<feature type="transmembrane region" description="Helical" evidence="1">
    <location>
        <begin position="41"/>
        <end position="64"/>
    </location>
</feature>
<evidence type="ECO:0000313" key="3">
    <source>
        <dbReference type="Proteomes" id="UP000199182"/>
    </source>
</evidence>
<feature type="transmembrane region" description="Helical" evidence="1">
    <location>
        <begin position="103"/>
        <end position="127"/>
    </location>
</feature>
<evidence type="ECO:0008006" key="4">
    <source>
        <dbReference type="Google" id="ProtNLM"/>
    </source>
</evidence>
<dbReference type="AlphaFoldDB" id="A0A1H0F5E8"/>
<dbReference type="InterPro" id="IPR024529">
    <property type="entry name" value="ECF_trnsprt_substrate-spec"/>
</dbReference>
<gene>
    <name evidence="2" type="ORF">SAMN05192585_1386</name>
</gene>
<dbReference type="OrthoDB" id="9815422at2"/>
<feature type="transmembrane region" description="Helical" evidence="1">
    <location>
        <begin position="7"/>
        <end position="29"/>
    </location>
</feature>
<dbReference type="STRING" id="258515.SAMN05192585_1386"/>
<proteinExistence type="predicted"/>
<evidence type="ECO:0000256" key="1">
    <source>
        <dbReference type="SAM" id="Phobius"/>
    </source>
</evidence>
<evidence type="ECO:0000313" key="2">
    <source>
        <dbReference type="EMBL" id="SDN89826.1"/>
    </source>
</evidence>
<reference evidence="2 3" key="1">
    <citation type="submission" date="2016-10" db="EMBL/GenBank/DDBJ databases">
        <authorList>
            <person name="de Groot N.N."/>
        </authorList>
    </citation>
    <scope>NUCLEOTIDE SEQUENCE [LARGE SCALE GENOMIC DNA]</scope>
    <source>
        <strain evidence="2 3">CGMCC 1.5012</strain>
    </source>
</reference>
<organism evidence="2 3">
    <name type="scientific">Acetanaerobacterium elongatum</name>
    <dbReference type="NCBI Taxonomy" id="258515"/>
    <lineage>
        <taxon>Bacteria</taxon>
        <taxon>Bacillati</taxon>
        <taxon>Bacillota</taxon>
        <taxon>Clostridia</taxon>
        <taxon>Eubacteriales</taxon>
        <taxon>Oscillospiraceae</taxon>
        <taxon>Acetanaerobacterium</taxon>
    </lineage>
</organism>
<protein>
    <recommendedName>
        <fullName evidence="4">ECF transporter S component</fullName>
    </recommendedName>
</protein>
<name>A0A1H0F5E8_9FIRM</name>
<dbReference type="RefSeq" id="WP_092642658.1">
    <property type="nucleotide sequence ID" value="NZ_FNID01000038.1"/>
</dbReference>
<keyword evidence="3" id="KW-1185">Reference proteome</keyword>
<dbReference type="Proteomes" id="UP000199182">
    <property type="component" value="Unassembled WGS sequence"/>
</dbReference>
<dbReference type="Gene3D" id="1.10.1760.20">
    <property type="match status" value="1"/>
</dbReference>